<dbReference type="EMBL" id="JBBWWR010000005">
    <property type="protein sequence ID" value="KAK8966745.1"/>
    <property type="molecule type" value="Genomic_DNA"/>
</dbReference>
<keyword evidence="2" id="KW-1185">Reference proteome</keyword>
<protein>
    <submittedName>
        <fullName evidence="1">Uncharacterized protein</fullName>
    </submittedName>
</protein>
<gene>
    <name evidence="1" type="ORF">KSP40_PGU006575</name>
</gene>
<evidence type="ECO:0000313" key="2">
    <source>
        <dbReference type="Proteomes" id="UP001412067"/>
    </source>
</evidence>
<comment type="caution">
    <text evidence="1">The sequence shown here is derived from an EMBL/GenBank/DDBJ whole genome shotgun (WGS) entry which is preliminary data.</text>
</comment>
<proteinExistence type="predicted"/>
<accession>A0ABR2MRF2</accession>
<name>A0ABR2MRF2_9ASPA</name>
<dbReference type="Proteomes" id="UP001412067">
    <property type="component" value="Unassembled WGS sequence"/>
</dbReference>
<organism evidence="1 2">
    <name type="scientific">Platanthera guangdongensis</name>
    <dbReference type="NCBI Taxonomy" id="2320717"/>
    <lineage>
        <taxon>Eukaryota</taxon>
        <taxon>Viridiplantae</taxon>
        <taxon>Streptophyta</taxon>
        <taxon>Embryophyta</taxon>
        <taxon>Tracheophyta</taxon>
        <taxon>Spermatophyta</taxon>
        <taxon>Magnoliopsida</taxon>
        <taxon>Liliopsida</taxon>
        <taxon>Asparagales</taxon>
        <taxon>Orchidaceae</taxon>
        <taxon>Orchidoideae</taxon>
        <taxon>Orchideae</taxon>
        <taxon>Orchidinae</taxon>
        <taxon>Platanthera</taxon>
    </lineage>
</organism>
<evidence type="ECO:0000313" key="1">
    <source>
        <dbReference type="EMBL" id="KAK8966745.1"/>
    </source>
</evidence>
<reference evidence="1 2" key="1">
    <citation type="journal article" date="2022" name="Nat. Plants">
        <title>Genomes of leafy and leafless Platanthera orchids illuminate the evolution of mycoheterotrophy.</title>
        <authorList>
            <person name="Li M.H."/>
            <person name="Liu K.W."/>
            <person name="Li Z."/>
            <person name="Lu H.C."/>
            <person name="Ye Q.L."/>
            <person name="Zhang D."/>
            <person name="Wang J.Y."/>
            <person name="Li Y.F."/>
            <person name="Zhong Z.M."/>
            <person name="Liu X."/>
            <person name="Yu X."/>
            <person name="Liu D.K."/>
            <person name="Tu X.D."/>
            <person name="Liu B."/>
            <person name="Hao Y."/>
            <person name="Liao X.Y."/>
            <person name="Jiang Y.T."/>
            <person name="Sun W.H."/>
            <person name="Chen J."/>
            <person name="Chen Y.Q."/>
            <person name="Ai Y."/>
            <person name="Zhai J.W."/>
            <person name="Wu S.S."/>
            <person name="Zhou Z."/>
            <person name="Hsiao Y.Y."/>
            <person name="Wu W.L."/>
            <person name="Chen Y.Y."/>
            <person name="Lin Y.F."/>
            <person name="Hsu J.L."/>
            <person name="Li C.Y."/>
            <person name="Wang Z.W."/>
            <person name="Zhao X."/>
            <person name="Zhong W.Y."/>
            <person name="Ma X.K."/>
            <person name="Ma L."/>
            <person name="Huang J."/>
            <person name="Chen G.Z."/>
            <person name="Huang M.Z."/>
            <person name="Huang L."/>
            <person name="Peng D.H."/>
            <person name="Luo Y.B."/>
            <person name="Zou S.Q."/>
            <person name="Chen S.P."/>
            <person name="Lan S."/>
            <person name="Tsai W.C."/>
            <person name="Van de Peer Y."/>
            <person name="Liu Z.J."/>
        </authorList>
    </citation>
    <scope>NUCLEOTIDE SEQUENCE [LARGE SCALE GENOMIC DNA]</scope>
    <source>
        <strain evidence="1">Lor288</strain>
    </source>
</reference>
<sequence length="219" mass="24670">MCPPGPPYPSGADPAARGYIEAIREIEQQTKNSFGGVHFDDIAAACGSFRVGSFWTEQERAVWCVFLQGNEFYSAEIPCDWTVYASNDANAFVEGDNTVWAAGCRFRGRGKGMARMGKHREMTRKQMSVLRSRHIEVIPSSNPTFHCTLPRDFLLTRHSTTGTAIQLFYIYSNVDLVELWFGRGGGCRNFWMVGPVVVRAGDEKRVLSLTPSDRDCRWR</sequence>